<dbReference type="Proteomes" id="UP000231358">
    <property type="component" value="Unassembled WGS sequence"/>
</dbReference>
<evidence type="ECO:0000313" key="3">
    <source>
        <dbReference type="Proteomes" id="UP000231358"/>
    </source>
</evidence>
<dbReference type="InterPro" id="IPR000073">
    <property type="entry name" value="AB_hydrolase_1"/>
</dbReference>
<dbReference type="PANTHER" id="PTHR37017:SF11">
    <property type="entry name" value="ESTERASE_LIPASE_THIOESTERASE DOMAIN-CONTAINING PROTEIN"/>
    <property type="match status" value="1"/>
</dbReference>
<proteinExistence type="predicted"/>
<reference evidence="2 3" key="1">
    <citation type="submission" date="2017-05" db="EMBL/GenBank/DDBJ databases">
        <title>Genome sequence for an aflatoxigenic pathogen of Argentinian peanut, Aspergillus arachidicola.</title>
        <authorList>
            <person name="Moore G."/>
            <person name="Beltz S.B."/>
            <person name="Mack B.M."/>
        </authorList>
    </citation>
    <scope>NUCLEOTIDE SEQUENCE [LARGE SCALE GENOMIC DNA]</scope>
    <source>
        <strain evidence="2 3">CBS 117610</strain>
    </source>
</reference>
<dbReference type="InterPro" id="IPR021858">
    <property type="entry name" value="Fun_TF"/>
</dbReference>
<feature type="domain" description="AB hydrolase-1" evidence="1">
    <location>
        <begin position="11"/>
        <end position="207"/>
    </location>
</feature>
<keyword evidence="3" id="KW-1185">Reference proteome</keyword>
<evidence type="ECO:0000259" key="1">
    <source>
        <dbReference type="Pfam" id="PF12697"/>
    </source>
</evidence>
<comment type="caution">
    <text evidence="2">The sequence shown here is derived from an EMBL/GenBank/DDBJ whole genome shotgun (WGS) entry which is preliminary data.</text>
</comment>
<dbReference type="AlphaFoldDB" id="A0A2G7G6E0"/>
<dbReference type="STRING" id="656916.A0A2G7G6E0"/>
<dbReference type="InterPro" id="IPR052897">
    <property type="entry name" value="Sec-Metab_Biosynth_Hydrolase"/>
</dbReference>
<sequence length="357" mass="39553">MSTAPRRPTFLVIHGAWHHPELYGTFCKAIENRGTDVVCPRLPSCSGELPPTQTIQDDIALIRATAESLVQDGKQVFAVMHSYGGMVGTDALEGLGIQRLIYLAAFVPSSGKSLVDMLGGSMAPFIVCTFRAKQDEQGMLRVPDAASVFYQDLPDDEAAAWAERLVPLPKSAFLNRITREAYRGIPATYILCKDDRAIPASAQEMMISNVQSAGASMDVDLATWQPPEALPGEQYQELYDSYTSALFTWLYLILHPDSMCDTKVQSMVEQGVVTMSAVTGLELSPFLLIPLFILGLASVQDEHKDFISGVFDQIEEHTAFEEVEVYRTMVERSWENQDQGMPRSWEWIQWQDAGSAG</sequence>
<name>A0A2G7G6E0_9EURO</name>
<evidence type="ECO:0000313" key="2">
    <source>
        <dbReference type="EMBL" id="PIG88416.1"/>
    </source>
</evidence>
<gene>
    <name evidence="2" type="ORF">AARAC_004633</name>
</gene>
<dbReference type="InterPro" id="IPR029058">
    <property type="entry name" value="AB_hydrolase_fold"/>
</dbReference>
<organism evidence="2 3">
    <name type="scientific">Aspergillus arachidicola</name>
    <dbReference type="NCBI Taxonomy" id="656916"/>
    <lineage>
        <taxon>Eukaryota</taxon>
        <taxon>Fungi</taxon>
        <taxon>Dikarya</taxon>
        <taxon>Ascomycota</taxon>
        <taxon>Pezizomycotina</taxon>
        <taxon>Eurotiomycetes</taxon>
        <taxon>Eurotiomycetidae</taxon>
        <taxon>Eurotiales</taxon>
        <taxon>Aspergillaceae</taxon>
        <taxon>Aspergillus</taxon>
        <taxon>Aspergillus subgen. Circumdati</taxon>
    </lineage>
</organism>
<protein>
    <recommendedName>
        <fullName evidence="1">AB hydrolase-1 domain-containing protein</fullName>
    </recommendedName>
</protein>
<dbReference type="PANTHER" id="PTHR37017">
    <property type="entry name" value="AB HYDROLASE-1 DOMAIN-CONTAINING PROTEIN-RELATED"/>
    <property type="match status" value="1"/>
</dbReference>
<dbReference type="EMBL" id="NEXV01000105">
    <property type="protein sequence ID" value="PIG88416.1"/>
    <property type="molecule type" value="Genomic_DNA"/>
</dbReference>
<dbReference type="Gene3D" id="3.40.50.1820">
    <property type="entry name" value="alpha/beta hydrolase"/>
    <property type="match status" value="1"/>
</dbReference>
<dbReference type="SUPFAM" id="SSF53474">
    <property type="entry name" value="alpha/beta-Hydrolases"/>
    <property type="match status" value="1"/>
</dbReference>
<accession>A0A2G7G6E0</accession>
<dbReference type="Pfam" id="PF11951">
    <property type="entry name" value="Fungal_trans_2"/>
    <property type="match status" value="1"/>
</dbReference>
<dbReference type="Pfam" id="PF12697">
    <property type="entry name" value="Abhydrolase_6"/>
    <property type="match status" value="1"/>
</dbReference>